<dbReference type="Proteomes" id="UP001501772">
    <property type="component" value="Unassembled WGS sequence"/>
</dbReference>
<keyword evidence="3" id="KW-1185">Reference proteome</keyword>
<evidence type="ECO:0000313" key="2">
    <source>
        <dbReference type="EMBL" id="GAA4213193.1"/>
    </source>
</evidence>
<sequence>MIIAAIAMSILSCRKKDIEPGYFTQHSGLVIGCPVGSRLSDWRKRVSFKNRTLRLPASDPGTFVVDFRYKKILLSKDSVSKLDNGSVSVSHLDGGSFTIPDMCFLESVFTCNPVKVTGEGPQQLKGKIVTSKILFEKFSCGAASVNLESPGKVEVLSSEFKDNASITGMAGYHGIEKSSFENLTDQIRSDTLVVRGTSINNGSLFLADSTVLDDIEISGHLTIKWNEYPNYGAKIILKGIDFDKLTIPTYGVDLIIDPGQEYLKKVRLYQQVINRYKEIPDQRKKYDIQYQKMVNRYEGSVFVDLVEEHWNNYGYDKNMIFMNSVILMMICYVINLFVYPRVLHEGYLMPEFITADLHVNEPNRFKRYFYKGIYCLIYTGFIFWGVTLDLEKIKLSNVVLSGWIIIQYLTGIVCLAYMANIIIGR</sequence>
<gene>
    <name evidence="2" type="ORF">GCM10022289_44990</name>
</gene>
<name>A0ABP8BQC5_9SPHI</name>
<feature type="transmembrane region" description="Helical" evidence="1">
    <location>
        <begin position="319"/>
        <end position="339"/>
    </location>
</feature>
<keyword evidence="1" id="KW-1133">Transmembrane helix</keyword>
<keyword evidence="1" id="KW-0472">Membrane</keyword>
<dbReference type="EMBL" id="BAABBY010000015">
    <property type="protein sequence ID" value="GAA4213193.1"/>
    <property type="molecule type" value="Genomic_DNA"/>
</dbReference>
<reference evidence="3" key="1">
    <citation type="journal article" date="2019" name="Int. J. Syst. Evol. Microbiol.">
        <title>The Global Catalogue of Microorganisms (GCM) 10K type strain sequencing project: providing services to taxonomists for standard genome sequencing and annotation.</title>
        <authorList>
            <consortium name="The Broad Institute Genomics Platform"/>
            <consortium name="The Broad Institute Genome Sequencing Center for Infectious Disease"/>
            <person name="Wu L."/>
            <person name="Ma J."/>
        </authorList>
    </citation>
    <scope>NUCLEOTIDE SEQUENCE [LARGE SCALE GENOMIC DNA]</scope>
    <source>
        <strain evidence="3">JCM 17626</strain>
    </source>
</reference>
<feature type="transmembrane region" description="Helical" evidence="1">
    <location>
        <begin position="398"/>
        <end position="423"/>
    </location>
</feature>
<keyword evidence="1" id="KW-0812">Transmembrane</keyword>
<evidence type="ECO:0000256" key="1">
    <source>
        <dbReference type="SAM" id="Phobius"/>
    </source>
</evidence>
<accession>A0ABP8BQC5</accession>
<evidence type="ECO:0000313" key="3">
    <source>
        <dbReference type="Proteomes" id="UP001501772"/>
    </source>
</evidence>
<comment type="caution">
    <text evidence="2">The sequence shown here is derived from an EMBL/GenBank/DDBJ whole genome shotgun (WGS) entry which is preliminary data.</text>
</comment>
<organism evidence="2 3">
    <name type="scientific">Pedobacter jeongneungensis</name>
    <dbReference type="NCBI Taxonomy" id="947309"/>
    <lineage>
        <taxon>Bacteria</taxon>
        <taxon>Pseudomonadati</taxon>
        <taxon>Bacteroidota</taxon>
        <taxon>Sphingobacteriia</taxon>
        <taxon>Sphingobacteriales</taxon>
        <taxon>Sphingobacteriaceae</taxon>
        <taxon>Pedobacter</taxon>
    </lineage>
</organism>
<proteinExistence type="predicted"/>
<feature type="transmembrane region" description="Helical" evidence="1">
    <location>
        <begin position="368"/>
        <end position="386"/>
    </location>
</feature>
<protein>
    <submittedName>
        <fullName evidence="2">Uncharacterized protein</fullName>
    </submittedName>
</protein>